<feature type="transmembrane region" description="Helical" evidence="1">
    <location>
        <begin position="58"/>
        <end position="80"/>
    </location>
</feature>
<dbReference type="AlphaFoldDB" id="A0A835KSR9"/>
<protein>
    <submittedName>
        <fullName evidence="2">Uncharacterized protein</fullName>
    </submittedName>
</protein>
<gene>
    <name evidence="2" type="ORF">HU200_005204</name>
</gene>
<keyword evidence="1" id="KW-1133">Transmembrane helix</keyword>
<reference evidence="2" key="1">
    <citation type="submission" date="2020-07" db="EMBL/GenBank/DDBJ databases">
        <title>Genome sequence and genetic diversity analysis of an under-domesticated orphan crop, white fonio (Digitaria exilis).</title>
        <authorList>
            <person name="Bennetzen J.L."/>
            <person name="Chen S."/>
            <person name="Ma X."/>
            <person name="Wang X."/>
            <person name="Yssel A.E.J."/>
            <person name="Chaluvadi S.R."/>
            <person name="Johnson M."/>
            <person name="Gangashetty P."/>
            <person name="Hamidou F."/>
            <person name="Sanogo M.D."/>
            <person name="Zwaenepoel A."/>
            <person name="Wallace J."/>
            <person name="Van De Peer Y."/>
            <person name="Van Deynze A."/>
        </authorList>
    </citation>
    <scope>NUCLEOTIDE SEQUENCE</scope>
    <source>
        <tissue evidence="2">Leaves</tissue>
    </source>
</reference>
<dbReference type="Proteomes" id="UP000636709">
    <property type="component" value="Unassembled WGS sequence"/>
</dbReference>
<accession>A0A835KSR9</accession>
<comment type="caution">
    <text evidence="2">The sequence shown here is derived from an EMBL/GenBank/DDBJ whole genome shotgun (WGS) entry which is preliminary data.</text>
</comment>
<keyword evidence="1" id="KW-0812">Transmembrane</keyword>
<feature type="transmembrane region" description="Helical" evidence="1">
    <location>
        <begin position="21"/>
        <end position="46"/>
    </location>
</feature>
<proteinExistence type="predicted"/>
<dbReference type="EMBL" id="JACEFO010000353">
    <property type="protein sequence ID" value="KAF8772820.1"/>
    <property type="molecule type" value="Genomic_DNA"/>
</dbReference>
<keyword evidence="1" id="KW-0472">Membrane</keyword>
<name>A0A835KSR9_9POAL</name>
<organism evidence="2 3">
    <name type="scientific">Digitaria exilis</name>
    <dbReference type="NCBI Taxonomy" id="1010633"/>
    <lineage>
        <taxon>Eukaryota</taxon>
        <taxon>Viridiplantae</taxon>
        <taxon>Streptophyta</taxon>
        <taxon>Embryophyta</taxon>
        <taxon>Tracheophyta</taxon>
        <taxon>Spermatophyta</taxon>
        <taxon>Magnoliopsida</taxon>
        <taxon>Liliopsida</taxon>
        <taxon>Poales</taxon>
        <taxon>Poaceae</taxon>
        <taxon>PACMAD clade</taxon>
        <taxon>Panicoideae</taxon>
        <taxon>Panicodae</taxon>
        <taxon>Paniceae</taxon>
        <taxon>Anthephorinae</taxon>
        <taxon>Digitaria</taxon>
    </lineage>
</organism>
<evidence type="ECO:0000313" key="2">
    <source>
        <dbReference type="EMBL" id="KAF8772820.1"/>
    </source>
</evidence>
<dbReference type="OrthoDB" id="10482432at2759"/>
<evidence type="ECO:0000313" key="3">
    <source>
        <dbReference type="Proteomes" id="UP000636709"/>
    </source>
</evidence>
<feature type="transmembrane region" description="Helical" evidence="1">
    <location>
        <begin position="101"/>
        <end position="122"/>
    </location>
</feature>
<feature type="transmembrane region" description="Helical" evidence="1">
    <location>
        <begin position="142"/>
        <end position="166"/>
    </location>
</feature>
<evidence type="ECO:0000256" key="1">
    <source>
        <dbReference type="SAM" id="Phobius"/>
    </source>
</evidence>
<sequence>MPMAIADRVVLSPRIRVSMAIADAFLCLSFATLWLFFVAFATMVFWERTCGEECTEFHVWKLAAFLFACSFAYNVVLYMLPKIRPESDTEEPEKELRPRTVLGDSAFLGIHVLLVFIGRLIVGDMLLNYLTLKGSPVERIGFAILDGGALVFEFSYCFIIIPTLALRTRKMSRIRYPLLALSFPCIYVPDYLV</sequence>
<keyword evidence="3" id="KW-1185">Reference proteome</keyword>